<feature type="chain" id="PRO_5045198316" evidence="1">
    <location>
        <begin position="30"/>
        <end position="58"/>
    </location>
</feature>
<evidence type="ECO:0000313" key="2">
    <source>
        <dbReference type="EMBL" id="GID78532.1"/>
    </source>
</evidence>
<accession>A0ABQ3YEU7</accession>
<protein>
    <submittedName>
        <fullName evidence="2">Uncharacterized protein</fullName>
    </submittedName>
</protein>
<keyword evidence="1" id="KW-0732">Signal</keyword>
<organism evidence="2 3">
    <name type="scientific">Paractinoplanes deccanensis</name>
    <dbReference type="NCBI Taxonomy" id="113561"/>
    <lineage>
        <taxon>Bacteria</taxon>
        <taxon>Bacillati</taxon>
        <taxon>Actinomycetota</taxon>
        <taxon>Actinomycetes</taxon>
        <taxon>Micromonosporales</taxon>
        <taxon>Micromonosporaceae</taxon>
        <taxon>Paractinoplanes</taxon>
    </lineage>
</organism>
<evidence type="ECO:0000256" key="1">
    <source>
        <dbReference type="SAM" id="SignalP"/>
    </source>
</evidence>
<dbReference type="EMBL" id="BOMI01000146">
    <property type="protein sequence ID" value="GID78532.1"/>
    <property type="molecule type" value="Genomic_DNA"/>
</dbReference>
<reference evidence="2 3" key="1">
    <citation type="submission" date="2021-01" db="EMBL/GenBank/DDBJ databases">
        <title>Whole genome shotgun sequence of Actinoplanes deccanensis NBRC 13994.</title>
        <authorList>
            <person name="Komaki H."/>
            <person name="Tamura T."/>
        </authorList>
    </citation>
    <scope>NUCLEOTIDE SEQUENCE [LARGE SCALE GENOMIC DNA]</scope>
    <source>
        <strain evidence="2 3">NBRC 13994</strain>
    </source>
</reference>
<comment type="caution">
    <text evidence="2">The sequence shown here is derived from an EMBL/GenBank/DDBJ whole genome shotgun (WGS) entry which is preliminary data.</text>
</comment>
<name>A0ABQ3YEU7_9ACTN</name>
<feature type="signal peptide" evidence="1">
    <location>
        <begin position="1"/>
        <end position="29"/>
    </location>
</feature>
<proteinExistence type="predicted"/>
<sequence length="58" mass="5625">MSRPVRLRSRQRPPAAVTAARIPSCFASAAQPGSVGTGPGVASIGAIAGGIAVAAHMA</sequence>
<dbReference type="Proteomes" id="UP000609879">
    <property type="component" value="Unassembled WGS sequence"/>
</dbReference>
<evidence type="ECO:0000313" key="3">
    <source>
        <dbReference type="Proteomes" id="UP000609879"/>
    </source>
</evidence>
<gene>
    <name evidence="2" type="ORF">Ade02nite_71730</name>
</gene>
<keyword evidence="3" id="KW-1185">Reference proteome</keyword>